<evidence type="ECO:0000256" key="4">
    <source>
        <dbReference type="ARBA" id="ARBA00023136"/>
    </source>
</evidence>
<evidence type="ECO:0000256" key="1">
    <source>
        <dbReference type="ARBA" id="ARBA00004141"/>
    </source>
</evidence>
<dbReference type="eggNOG" id="KOG1162">
    <property type="taxonomic scope" value="Eukaryota"/>
</dbReference>
<gene>
    <name evidence="7" type="primary">KNAG0C04430</name>
    <name evidence="7" type="ordered locus">KNAG_0C04430</name>
</gene>
<dbReference type="OMA" id="FRRWIWI"/>
<feature type="domain" description="EXS" evidence="6">
    <location>
        <begin position="181"/>
        <end position="355"/>
    </location>
</feature>
<evidence type="ECO:0000256" key="3">
    <source>
        <dbReference type="ARBA" id="ARBA00022989"/>
    </source>
</evidence>
<dbReference type="GO" id="GO:0005783">
    <property type="term" value="C:endoplasmic reticulum"/>
    <property type="evidence" value="ECO:0007669"/>
    <property type="project" value="GOC"/>
</dbReference>
<dbReference type="Pfam" id="PF03124">
    <property type="entry name" value="EXS"/>
    <property type="match status" value="1"/>
</dbReference>
<dbReference type="KEGG" id="kng:KNAG_0C04430"/>
<accession>J7R3Y8</accession>
<dbReference type="EMBL" id="HE978316">
    <property type="protein sequence ID" value="CCK69545.1"/>
    <property type="molecule type" value="Genomic_DNA"/>
</dbReference>
<dbReference type="RefSeq" id="XP_022463791.1">
    <property type="nucleotide sequence ID" value="XM_022607168.1"/>
</dbReference>
<dbReference type="AlphaFoldDB" id="J7R3Y8"/>
<keyword evidence="3 5" id="KW-1133">Transmembrane helix</keyword>
<sequence length="355" mass="42120">MLTWKKEHYMATTIDVLACPSPERVNILLIFAVWFWYAILRTLRIYKVDVTTIVQVKPSYDMKQLPAHTQLERNAKQFAISLSKWAIPFHVFILLVFALWNTDDKLGWAGHIIIHTLPLFLLVLIIASIVRNCEIIRYAVKRLPLIEPVPNQMRNVYILLSDSLTSFNRPLIDFTFFTSLLFSEPLTHFDLFLSSIPSLIRIFQCLREYKLVGARSHLGNAFKYSCNLPILVCTWYSRANPDIVFAKQFQMIQIFCLLLNSTYSFFWDIKMDWSLSSFVRLRPKRIVFERYIYHVAIAVNFVIRYWWIWILFQKGAKNSVLFDEELQYLEVFRRAQWVVFKLESEYVNSPQWDKA</sequence>
<proteinExistence type="predicted"/>
<feature type="transmembrane region" description="Helical" evidence="5">
    <location>
        <begin position="291"/>
        <end position="312"/>
    </location>
</feature>
<evidence type="ECO:0000259" key="6">
    <source>
        <dbReference type="PROSITE" id="PS51380"/>
    </source>
</evidence>
<dbReference type="PANTHER" id="PTHR10783:SF46">
    <property type="entry name" value="PROTEIN ERD1 HOMOLOG 2"/>
    <property type="match status" value="1"/>
</dbReference>
<reference evidence="7 8" key="1">
    <citation type="journal article" date="2011" name="Proc. Natl. Acad. Sci. U.S.A.">
        <title>Evolutionary erosion of yeast sex chromosomes by mating-type switching accidents.</title>
        <authorList>
            <person name="Gordon J.L."/>
            <person name="Armisen D."/>
            <person name="Proux-Wera E."/>
            <person name="Oheigeartaigh S.S."/>
            <person name="Byrne K.P."/>
            <person name="Wolfe K.H."/>
        </authorList>
    </citation>
    <scope>NUCLEOTIDE SEQUENCE [LARGE SCALE GENOMIC DNA]</scope>
    <source>
        <strain evidence="8">ATCC MYA-139 / BCRC 22969 / CBS 8797 / CCRC 22969 / KCTC 17520 / NBRC 10181 / NCYC 3082</strain>
    </source>
</reference>
<dbReference type="STRING" id="1071383.J7R3Y8"/>
<keyword evidence="8" id="KW-1185">Reference proteome</keyword>
<evidence type="ECO:0000256" key="2">
    <source>
        <dbReference type="ARBA" id="ARBA00022692"/>
    </source>
</evidence>
<feature type="transmembrane region" description="Helical" evidence="5">
    <location>
        <begin position="82"/>
        <end position="100"/>
    </location>
</feature>
<dbReference type="GO" id="GO:0006621">
    <property type="term" value="P:protein retention in ER lumen"/>
    <property type="evidence" value="ECO:0007669"/>
    <property type="project" value="EnsemblFungi"/>
</dbReference>
<dbReference type="InterPro" id="IPR004342">
    <property type="entry name" value="EXS_C"/>
</dbReference>
<keyword evidence="2 5" id="KW-0812">Transmembrane</keyword>
<protein>
    <recommendedName>
        <fullName evidence="6">EXS domain-containing protein</fullName>
    </recommendedName>
</protein>
<dbReference type="OrthoDB" id="2159384at2759"/>
<evidence type="ECO:0000256" key="5">
    <source>
        <dbReference type="SAM" id="Phobius"/>
    </source>
</evidence>
<dbReference type="GeneID" id="34525225"/>
<dbReference type="HOGENOM" id="CLU_765368_0_0_1"/>
<feature type="transmembrane region" description="Helical" evidence="5">
    <location>
        <begin position="112"/>
        <end position="133"/>
    </location>
</feature>
<evidence type="ECO:0000313" key="7">
    <source>
        <dbReference type="EMBL" id="CCK69545.1"/>
    </source>
</evidence>
<evidence type="ECO:0000313" key="8">
    <source>
        <dbReference type="Proteomes" id="UP000006310"/>
    </source>
</evidence>
<comment type="subcellular location">
    <subcellularLocation>
        <location evidence="1">Membrane</location>
        <topology evidence="1">Multi-pass membrane protein</topology>
    </subcellularLocation>
</comment>
<dbReference type="PANTHER" id="PTHR10783">
    <property type="entry name" value="XENOTROPIC AND POLYTROPIC RETROVIRUS RECEPTOR 1-RELATED"/>
    <property type="match status" value="1"/>
</dbReference>
<dbReference type="PROSITE" id="PS51380">
    <property type="entry name" value="EXS"/>
    <property type="match status" value="1"/>
</dbReference>
<keyword evidence="4 5" id="KW-0472">Membrane</keyword>
<name>J7R3Y8_HUIN7</name>
<reference evidence="8" key="2">
    <citation type="submission" date="2012-08" db="EMBL/GenBank/DDBJ databases">
        <title>Genome sequence of Kazachstania naganishii.</title>
        <authorList>
            <person name="Gordon J.L."/>
            <person name="Armisen D."/>
            <person name="Proux-Wera E."/>
            <person name="OhEigeartaigh S.S."/>
            <person name="Byrne K.P."/>
            <person name="Wolfe K.H."/>
        </authorList>
    </citation>
    <scope>NUCLEOTIDE SEQUENCE [LARGE SCALE GENOMIC DNA]</scope>
    <source>
        <strain evidence="8">ATCC MYA-139 / BCRC 22969 / CBS 8797 / CCRC 22969 / KCTC 17520 / NBRC 10181 / NCYC 3082</strain>
    </source>
</reference>
<dbReference type="Proteomes" id="UP000006310">
    <property type="component" value="Chromosome 3"/>
</dbReference>
<dbReference type="GO" id="GO:0016020">
    <property type="term" value="C:membrane"/>
    <property type="evidence" value="ECO:0007669"/>
    <property type="project" value="UniProtKB-SubCell"/>
</dbReference>
<organism evidence="7 8">
    <name type="scientific">Huiozyma naganishii (strain ATCC MYA-139 / BCRC 22969 / CBS 8797 / KCTC 17520 / NBRC 10181 / NCYC 3082 / Yp74L-3)</name>
    <name type="common">Yeast</name>
    <name type="synonym">Kazachstania naganishii</name>
    <dbReference type="NCBI Taxonomy" id="1071383"/>
    <lineage>
        <taxon>Eukaryota</taxon>
        <taxon>Fungi</taxon>
        <taxon>Dikarya</taxon>
        <taxon>Ascomycota</taxon>
        <taxon>Saccharomycotina</taxon>
        <taxon>Saccharomycetes</taxon>
        <taxon>Saccharomycetales</taxon>
        <taxon>Saccharomycetaceae</taxon>
        <taxon>Huiozyma</taxon>
    </lineage>
</organism>
<dbReference type="GO" id="GO:0000301">
    <property type="term" value="P:retrograde transport, vesicle recycling within Golgi"/>
    <property type="evidence" value="ECO:0007669"/>
    <property type="project" value="EnsemblFungi"/>
</dbReference>